<proteinExistence type="predicted"/>
<accession>A0A2N9IDX9</accession>
<name>A0A2N9IDX9_FAGSY</name>
<evidence type="ECO:0000313" key="3">
    <source>
        <dbReference type="EMBL" id="SPD22972.1"/>
    </source>
</evidence>
<protein>
    <submittedName>
        <fullName evidence="3">Uncharacterized protein</fullName>
    </submittedName>
</protein>
<dbReference type="AlphaFoldDB" id="A0A2N9IDX9"/>
<reference evidence="3" key="1">
    <citation type="submission" date="2018-02" db="EMBL/GenBank/DDBJ databases">
        <authorList>
            <person name="Cohen D.B."/>
            <person name="Kent A.D."/>
        </authorList>
    </citation>
    <scope>NUCLEOTIDE SEQUENCE</scope>
</reference>
<feature type="region of interest" description="Disordered" evidence="1">
    <location>
        <begin position="242"/>
        <end position="277"/>
    </location>
</feature>
<keyword evidence="2" id="KW-0732">Signal</keyword>
<feature type="chain" id="PRO_5014996759" evidence="2">
    <location>
        <begin position="24"/>
        <end position="277"/>
    </location>
</feature>
<feature type="signal peptide" evidence="2">
    <location>
        <begin position="1"/>
        <end position="23"/>
    </location>
</feature>
<evidence type="ECO:0000256" key="2">
    <source>
        <dbReference type="SAM" id="SignalP"/>
    </source>
</evidence>
<sequence>MLASIQYLGGPLLLLLILEGSRSIARVGTVAVEKKAFDITQLSRLYEGPGVRAVYMAERVTHQLGNGEDLVLVAPLQFTLFPYEAPNKIVNLWTSGVCYLEQLVEDGDFEEYQQSLMPALYPPYEAHVNIPAGGGHRVANPDGLHDIVLPPGRFLYTVLMVPSPRQSFAPSKTTSSLSYSSVSVETLQDDFFVKYVAPFIVENELACASFEWRTPLHFRRAPHPMRRMPLRNMNSMMMDYSREHFSRPPGSSSKGAQADLDATDFDDDDDDESTFQR</sequence>
<feature type="compositionally biased region" description="Acidic residues" evidence="1">
    <location>
        <begin position="261"/>
        <end position="277"/>
    </location>
</feature>
<organism evidence="3">
    <name type="scientific">Fagus sylvatica</name>
    <name type="common">Beechnut</name>
    <dbReference type="NCBI Taxonomy" id="28930"/>
    <lineage>
        <taxon>Eukaryota</taxon>
        <taxon>Viridiplantae</taxon>
        <taxon>Streptophyta</taxon>
        <taxon>Embryophyta</taxon>
        <taxon>Tracheophyta</taxon>
        <taxon>Spermatophyta</taxon>
        <taxon>Magnoliopsida</taxon>
        <taxon>eudicotyledons</taxon>
        <taxon>Gunneridae</taxon>
        <taxon>Pentapetalae</taxon>
        <taxon>rosids</taxon>
        <taxon>fabids</taxon>
        <taxon>Fagales</taxon>
        <taxon>Fagaceae</taxon>
        <taxon>Fagus</taxon>
    </lineage>
</organism>
<dbReference type="EMBL" id="OIVN01005556">
    <property type="protein sequence ID" value="SPD22972.1"/>
    <property type="molecule type" value="Genomic_DNA"/>
</dbReference>
<gene>
    <name evidence="3" type="ORF">FSB_LOCUS50854</name>
</gene>
<evidence type="ECO:0000256" key="1">
    <source>
        <dbReference type="SAM" id="MobiDB-lite"/>
    </source>
</evidence>